<dbReference type="SUPFAM" id="SSF53901">
    <property type="entry name" value="Thiolase-like"/>
    <property type="match status" value="2"/>
</dbReference>
<feature type="domain" description="Ketosynthase family 3 (KS3)" evidence="6">
    <location>
        <begin position="54"/>
        <end position="479"/>
    </location>
</feature>
<dbReference type="EMBL" id="CP109546">
    <property type="protein sequence ID" value="WTZ14388.1"/>
    <property type="molecule type" value="Genomic_DNA"/>
</dbReference>
<keyword evidence="2" id="KW-0596">Phosphopantetheine</keyword>
<accession>A0AAU3HRC0</accession>
<dbReference type="Gene3D" id="3.40.47.10">
    <property type="match status" value="3"/>
</dbReference>
<evidence type="ECO:0000256" key="5">
    <source>
        <dbReference type="SAM" id="MobiDB-lite"/>
    </source>
</evidence>
<dbReference type="InterPro" id="IPR054514">
    <property type="entry name" value="RhiE-like_linker"/>
</dbReference>
<dbReference type="InterPro" id="IPR016039">
    <property type="entry name" value="Thiolase-like"/>
</dbReference>
<dbReference type="Gene3D" id="1.10.1240.100">
    <property type="match status" value="1"/>
</dbReference>
<dbReference type="PROSITE" id="PS52004">
    <property type="entry name" value="KS3_2"/>
    <property type="match status" value="1"/>
</dbReference>
<feature type="region of interest" description="Disordered" evidence="5">
    <location>
        <begin position="295"/>
        <end position="327"/>
    </location>
</feature>
<dbReference type="GO" id="GO:0004312">
    <property type="term" value="F:fatty acid synthase activity"/>
    <property type="evidence" value="ECO:0007669"/>
    <property type="project" value="TreeGrafter"/>
</dbReference>
<dbReference type="CDD" id="cd00833">
    <property type="entry name" value="PKS"/>
    <property type="match status" value="1"/>
</dbReference>
<keyword evidence="3" id="KW-0963">Cytoplasm</keyword>
<keyword evidence="4" id="KW-0597">Phosphoprotein</keyword>
<dbReference type="GO" id="GO:0005737">
    <property type="term" value="C:cytoplasm"/>
    <property type="evidence" value="ECO:0007669"/>
    <property type="project" value="TreeGrafter"/>
</dbReference>
<dbReference type="PANTHER" id="PTHR43775:SF37">
    <property type="entry name" value="SI:DKEY-61P9.11"/>
    <property type="match status" value="1"/>
</dbReference>
<dbReference type="EMBL" id="CP109546">
    <property type="protein sequence ID" value="WTZ06699.1"/>
    <property type="molecule type" value="Genomic_DNA"/>
</dbReference>
<feature type="compositionally biased region" description="Low complexity" evidence="5">
    <location>
        <begin position="299"/>
        <end position="308"/>
    </location>
</feature>
<organism evidence="7">
    <name type="scientific">Streptomyces sp. NBC_01393</name>
    <dbReference type="NCBI Taxonomy" id="2903851"/>
    <lineage>
        <taxon>Bacteria</taxon>
        <taxon>Bacillati</taxon>
        <taxon>Actinomycetota</taxon>
        <taxon>Actinomycetes</taxon>
        <taxon>Kitasatosporales</taxon>
        <taxon>Streptomycetaceae</taxon>
        <taxon>Streptomyces</taxon>
    </lineage>
</organism>
<dbReference type="GO" id="GO:0005886">
    <property type="term" value="C:plasma membrane"/>
    <property type="evidence" value="ECO:0007669"/>
    <property type="project" value="TreeGrafter"/>
</dbReference>
<dbReference type="GO" id="GO:0071770">
    <property type="term" value="P:DIM/DIP cell wall layer assembly"/>
    <property type="evidence" value="ECO:0007669"/>
    <property type="project" value="TreeGrafter"/>
</dbReference>
<evidence type="ECO:0000256" key="1">
    <source>
        <dbReference type="ARBA" id="ARBA00004792"/>
    </source>
</evidence>
<proteinExistence type="predicted"/>
<comment type="pathway">
    <text evidence="1">Antibiotic biosynthesis.</text>
</comment>
<evidence type="ECO:0000313" key="8">
    <source>
        <dbReference type="EMBL" id="WTZ14388.1"/>
    </source>
</evidence>
<protein>
    <recommendedName>
        <fullName evidence="6">Ketosynthase family 3 (KS3) domain-containing protein</fullName>
    </recommendedName>
</protein>
<dbReference type="Pfam" id="PF22336">
    <property type="entry name" value="RhiE-like_linker"/>
    <property type="match status" value="1"/>
</dbReference>
<evidence type="ECO:0000313" key="7">
    <source>
        <dbReference type="EMBL" id="WTZ06699.1"/>
    </source>
</evidence>
<dbReference type="SMART" id="SM00825">
    <property type="entry name" value="PKS_KS"/>
    <property type="match status" value="1"/>
</dbReference>
<dbReference type="InterPro" id="IPR050091">
    <property type="entry name" value="PKS_NRPS_Biosynth_Enz"/>
</dbReference>
<evidence type="ECO:0000256" key="4">
    <source>
        <dbReference type="ARBA" id="ARBA00022553"/>
    </source>
</evidence>
<dbReference type="AlphaFoldDB" id="A0AAU3HRC0"/>
<dbReference type="InterPro" id="IPR014030">
    <property type="entry name" value="Ketoacyl_synth_N"/>
</dbReference>
<sequence length="585" mass="61640">MDEREILTRFKAGTLGREQAERLLTGQAADVPAAPPQAASHTGPPQAERHLAAEGRYAVVGLAGRYPMAPDLHTFWENLREGRDTSCGTPAGRPGTSVLAAGQRGHLLDGVAEFDPEFFKLTPREGALMDPQERLFLETAWEALEDAGCTGARLDALTGPGDAPRAVGVFVGVSSADYALLAAESWGRGQREMPAGGHGGLPGRLAALLGLSGPGQVLDTGACSALTAVHLAVASLERGECAAAVAGGVELLLHPSRAKDGAGEGVGAVVLKRLDRALADKNRVYALIRATSSGFRPGSPASAAPDAAQNRRRNDDPRVATDTVPRQTRDAIVRRVGDAGAALGIAGITAAVLQVGQGVLAPVQDGQEAVPWKRECDERGRELPRSTTVEVDGEAGLVARAVVEEFLPERGAPRTDGAGRPELVLLSAPTPAHLAATAARLADWLAQFTQEANGTELADVARVLRAGRAAMPCRIALLAKDVPQLVAGLRRFARTRTGDEDLSPADLRDGGADPLRLGEAPETHDYLAALWRSGRLEQLTRLWLSGIDVGRAALEDRPGAPRAVPPPSAFLRRTLWLEPHRERAR</sequence>
<dbReference type="InterPro" id="IPR020841">
    <property type="entry name" value="PKS_Beta-ketoAc_synthase_dom"/>
</dbReference>
<evidence type="ECO:0000259" key="6">
    <source>
        <dbReference type="PROSITE" id="PS52004"/>
    </source>
</evidence>
<dbReference type="PANTHER" id="PTHR43775">
    <property type="entry name" value="FATTY ACID SYNTHASE"/>
    <property type="match status" value="1"/>
</dbReference>
<name>A0AAU3HRC0_9ACTN</name>
<reference evidence="7" key="1">
    <citation type="submission" date="2022-10" db="EMBL/GenBank/DDBJ databases">
        <title>The complete genomes of actinobacterial strains from the NBC collection.</title>
        <authorList>
            <person name="Joergensen T.S."/>
            <person name="Alvarez Arevalo M."/>
            <person name="Sterndorff E.B."/>
            <person name="Faurdal D."/>
            <person name="Vuksanovic O."/>
            <person name="Mourched A.-S."/>
            <person name="Charusanti P."/>
            <person name="Shaw S."/>
            <person name="Blin K."/>
            <person name="Weber T."/>
        </authorList>
    </citation>
    <scope>NUCLEOTIDE SEQUENCE</scope>
    <source>
        <strain evidence="7">NBC_01393</strain>
    </source>
</reference>
<evidence type="ECO:0000256" key="2">
    <source>
        <dbReference type="ARBA" id="ARBA00022450"/>
    </source>
</evidence>
<dbReference type="GO" id="GO:0006633">
    <property type="term" value="P:fatty acid biosynthetic process"/>
    <property type="evidence" value="ECO:0007669"/>
    <property type="project" value="TreeGrafter"/>
</dbReference>
<dbReference type="Pfam" id="PF00109">
    <property type="entry name" value="ketoacyl-synt"/>
    <property type="match status" value="1"/>
</dbReference>
<evidence type="ECO:0000256" key="3">
    <source>
        <dbReference type="ARBA" id="ARBA00022490"/>
    </source>
</evidence>
<gene>
    <name evidence="7" type="ORF">OG699_00775</name>
    <name evidence="8" type="ORF">OG699_44490</name>
</gene>